<protein>
    <submittedName>
        <fullName evidence="2">FAD-dependent oxidoreductase</fullName>
    </submittedName>
</protein>
<dbReference type="Gene3D" id="3.30.9.10">
    <property type="entry name" value="D-Amino Acid Oxidase, subunit A, domain 2"/>
    <property type="match status" value="1"/>
</dbReference>
<evidence type="ECO:0000313" key="2">
    <source>
        <dbReference type="EMBL" id="ASD63857.1"/>
    </source>
</evidence>
<feature type="domain" description="FAD dependent oxidoreductase" evidence="1">
    <location>
        <begin position="19"/>
        <end position="372"/>
    </location>
</feature>
<dbReference type="OrthoDB" id="5289781at2"/>
<dbReference type="EMBL" id="CP020946">
    <property type="protein sequence ID" value="ASD63857.1"/>
    <property type="molecule type" value="Genomic_DNA"/>
</dbReference>
<name>A0A1Z3N8T3_BDEBC</name>
<dbReference type="InterPro" id="IPR036188">
    <property type="entry name" value="FAD/NAD-bd_sf"/>
</dbReference>
<dbReference type="SUPFAM" id="SSF51905">
    <property type="entry name" value="FAD/NAD(P)-binding domain"/>
    <property type="match status" value="1"/>
</dbReference>
<dbReference type="Proteomes" id="UP000197003">
    <property type="component" value="Chromosome"/>
</dbReference>
<organism evidence="2 3">
    <name type="scientific">Bdellovibrio bacteriovorus</name>
    <dbReference type="NCBI Taxonomy" id="959"/>
    <lineage>
        <taxon>Bacteria</taxon>
        <taxon>Pseudomonadati</taxon>
        <taxon>Bdellovibrionota</taxon>
        <taxon>Bdellovibrionia</taxon>
        <taxon>Bdellovibrionales</taxon>
        <taxon>Pseudobdellovibrionaceae</taxon>
        <taxon>Bdellovibrio</taxon>
    </lineage>
</organism>
<dbReference type="SUPFAM" id="SSF54373">
    <property type="entry name" value="FAD-linked reductases, C-terminal domain"/>
    <property type="match status" value="1"/>
</dbReference>
<dbReference type="AlphaFoldDB" id="A0A1Z3N8T3"/>
<dbReference type="GO" id="GO:0005737">
    <property type="term" value="C:cytoplasm"/>
    <property type="evidence" value="ECO:0007669"/>
    <property type="project" value="TreeGrafter"/>
</dbReference>
<evidence type="ECO:0000259" key="1">
    <source>
        <dbReference type="Pfam" id="PF01266"/>
    </source>
</evidence>
<gene>
    <name evidence="2" type="ORF">B9G79_09870</name>
</gene>
<reference evidence="2 3" key="1">
    <citation type="submission" date="2017-04" db="EMBL/GenBank/DDBJ databases">
        <title>Whole genome sequence of Bdellovibrio bacteriovorus strain SSB218315.</title>
        <authorList>
            <person name="Oyedara O."/>
            <person name="Rodriguez-Perez M.A."/>
        </authorList>
    </citation>
    <scope>NUCLEOTIDE SEQUENCE [LARGE SCALE GENOMIC DNA]</scope>
    <source>
        <strain evidence="2 3">SSB218315</strain>
    </source>
</reference>
<dbReference type="InterPro" id="IPR006076">
    <property type="entry name" value="FAD-dep_OxRdtase"/>
</dbReference>
<dbReference type="PANTHER" id="PTHR13847">
    <property type="entry name" value="SARCOSINE DEHYDROGENASE-RELATED"/>
    <property type="match status" value="1"/>
</dbReference>
<accession>A0A1Z3N8T3</accession>
<dbReference type="PANTHER" id="PTHR13847:SF281">
    <property type="entry name" value="FAD DEPENDENT OXIDOREDUCTASE DOMAIN-CONTAINING PROTEIN"/>
    <property type="match status" value="1"/>
</dbReference>
<dbReference type="RefSeq" id="WP_088565366.1">
    <property type="nucleotide sequence ID" value="NZ_CP020946.1"/>
</dbReference>
<proteinExistence type="predicted"/>
<sequence>MSISLWLDQSASQKPKQFDVVIVGAGIAGLSTAYWLEKENPSIKIALLEKHRVAFGASGRNAGYVTCGSTEHFMKLQEQFGLEKAAEIWKFSEENRRLLLEEIIGKDLDAVDFRHTGSCTVAPSAAHWEKYQKAARTMRSVGIDVVEVGPAEMERDYGVTGFDGGIQYTGDGYVHPVKLLEKLRARLKAEIFESTEVFSVVHQGQGHVLQTDRDLFSAPKVLLTLNAYLPLVAPEFTNLIRPGRGQILVTEPLPAFVKGPCYLTKHLCYFRQLPTGHLLIGGFRNLSVETENTWTDATTPLIQQALIDFVRSHFKHGKDARIAYQWSGIMGYSPDGQMMIGEVPNRQGLHVMAGCSGHGMGLSFHAAKVLAESLSGKEIPEHLRLSRFSNELKA</sequence>
<dbReference type="Pfam" id="PF01266">
    <property type="entry name" value="DAO"/>
    <property type="match status" value="1"/>
</dbReference>
<dbReference type="Gene3D" id="3.50.50.60">
    <property type="entry name" value="FAD/NAD(P)-binding domain"/>
    <property type="match status" value="1"/>
</dbReference>
<evidence type="ECO:0000313" key="3">
    <source>
        <dbReference type="Proteomes" id="UP000197003"/>
    </source>
</evidence>